<dbReference type="AlphaFoldDB" id="A0A5B8RBR3"/>
<protein>
    <submittedName>
        <fullName evidence="2">Uncharacterized protein</fullName>
    </submittedName>
</protein>
<sequence>MSDLEMPEPDELGELAVPEPPDDEVGRVLAEWDWREKRVLP</sequence>
<evidence type="ECO:0000256" key="1">
    <source>
        <dbReference type="SAM" id="MobiDB-lite"/>
    </source>
</evidence>
<dbReference type="EMBL" id="MN079126">
    <property type="protein sequence ID" value="QEA06136.1"/>
    <property type="molecule type" value="Genomic_DNA"/>
</dbReference>
<name>A0A5B8RBR3_9ZZZZ</name>
<feature type="region of interest" description="Disordered" evidence="1">
    <location>
        <begin position="1"/>
        <end position="24"/>
    </location>
</feature>
<accession>A0A5B8RBR3</accession>
<gene>
    <name evidence="2" type="ORF">KBTEX_02466</name>
</gene>
<evidence type="ECO:0000313" key="2">
    <source>
        <dbReference type="EMBL" id="QEA06136.1"/>
    </source>
</evidence>
<proteinExistence type="predicted"/>
<feature type="compositionally biased region" description="Acidic residues" evidence="1">
    <location>
        <begin position="1"/>
        <end position="13"/>
    </location>
</feature>
<reference evidence="2" key="1">
    <citation type="submission" date="2019-06" db="EMBL/GenBank/DDBJ databases">
        <authorList>
            <person name="Murdoch R.W."/>
            <person name="Fathepure B."/>
        </authorList>
    </citation>
    <scope>NUCLEOTIDE SEQUENCE</scope>
</reference>
<organism evidence="2">
    <name type="scientific">uncultured organism</name>
    <dbReference type="NCBI Taxonomy" id="155900"/>
    <lineage>
        <taxon>unclassified sequences</taxon>
        <taxon>environmental samples</taxon>
    </lineage>
</organism>